<keyword evidence="3 14" id="KW-0444">Lipid biosynthesis</keyword>
<dbReference type="RefSeq" id="WP_101301370.1">
    <property type="nucleotide sequence ID" value="NZ_CP025197.1"/>
</dbReference>
<dbReference type="PANTHER" id="PTHR43091:SF1">
    <property type="entry name" value="BETA-KETOACYL-[ACYL-CARRIER-PROTEIN] SYNTHASE III, CHLOROPLASTIC"/>
    <property type="match status" value="1"/>
</dbReference>
<gene>
    <name evidence="17" type="primary">fabH2</name>
    <name evidence="14" type="synonym">fabH</name>
    <name evidence="18" type="ORF">B9R14_13120</name>
    <name evidence="17" type="ORF">HVS_08985</name>
</gene>
<name>A0A2K9EIE1_9FIRM</name>
<dbReference type="EMBL" id="CP025197">
    <property type="protein sequence ID" value="AUG57703.1"/>
    <property type="molecule type" value="Genomic_DNA"/>
</dbReference>
<evidence type="ECO:0000313" key="19">
    <source>
        <dbReference type="Proteomes" id="UP000233534"/>
    </source>
</evidence>
<evidence type="ECO:0000256" key="11">
    <source>
        <dbReference type="ARBA" id="ARBA00052407"/>
    </source>
</evidence>
<evidence type="ECO:0000259" key="15">
    <source>
        <dbReference type="Pfam" id="PF08541"/>
    </source>
</evidence>
<dbReference type="PANTHER" id="PTHR43091">
    <property type="entry name" value="3-OXOACYL-[ACYL-CARRIER-PROTEIN] SYNTHASE"/>
    <property type="match status" value="1"/>
</dbReference>
<comment type="catalytic activity">
    <reaction evidence="12">
        <text>2-methylpropanoyl-CoA + malonyl-[ACP] + H(+) = 4-methyl-3-oxopentanoyl-[ACP] + CO2 + CoA</text>
        <dbReference type="Rhea" id="RHEA:42268"/>
        <dbReference type="Rhea" id="RHEA-COMP:9623"/>
        <dbReference type="Rhea" id="RHEA-COMP:9940"/>
        <dbReference type="ChEBI" id="CHEBI:15378"/>
        <dbReference type="ChEBI" id="CHEBI:16526"/>
        <dbReference type="ChEBI" id="CHEBI:57287"/>
        <dbReference type="ChEBI" id="CHEBI:57338"/>
        <dbReference type="ChEBI" id="CHEBI:78449"/>
        <dbReference type="ChEBI" id="CHEBI:78820"/>
        <dbReference type="EC" id="2.3.1.300"/>
    </reaction>
    <physiologicalReaction direction="left-to-right" evidence="12">
        <dbReference type="Rhea" id="RHEA:42269"/>
    </physiologicalReaction>
</comment>
<dbReference type="Pfam" id="PF08541">
    <property type="entry name" value="ACP_syn_III_C"/>
    <property type="match status" value="1"/>
</dbReference>
<dbReference type="GO" id="GO:0033818">
    <property type="term" value="F:beta-ketoacyl-acyl-carrier-protein synthase III activity"/>
    <property type="evidence" value="ECO:0007669"/>
    <property type="project" value="UniProtKB-UniRule"/>
</dbReference>
<evidence type="ECO:0000256" key="2">
    <source>
        <dbReference type="ARBA" id="ARBA00008642"/>
    </source>
</evidence>
<comment type="catalytic activity">
    <reaction evidence="13">
        <text>3-methylbutanoyl-CoA + malonyl-[ACP] + H(+) = 5-methyl-3-oxohexanoyl-[ACP] + CO2 + CoA</text>
        <dbReference type="Rhea" id="RHEA:42272"/>
        <dbReference type="Rhea" id="RHEA-COMP:9623"/>
        <dbReference type="Rhea" id="RHEA-COMP:9941"/>
        <dbReference type="ChEBI" id="CHEBI:15378"/>
        <dbReference type="ChEBI" id="CHEBI:16526"/>
        <dbReference type="ChEBI" id="CHEBI:57287"/>
        <dbReference type="ChEBI" id="CHEBI:57345"/>
        <dbReference type="ChEBI" id="CHEBI:78449"/>
        <dbReference type="ChEBI" id="CHEBI:78822"/>
        <dbReference type="EC" id="2.3.1.300"/>
    </reaction>
    <physiologicalReaction direction="left-to-right" evidence="13">
        <dbReference type="Rhea" id="RHEA:42273"/>
    </physiologicalReaction>
</comment>
<reference evidence="17 19" key="1">
    <citation type="submission" date="2017-12" db="EMBL/GenBank/DDBJ databases">
        <title>Complete genome sequence of Herbivorax saccincola GGR1, a novel Cellulosome-producing hydrolytic bacterium in a thermophilic biogas plant, established by Illumina and Nanopore MinION sequencing.</title>
        <authorList>
            <person name="Pechtl A."/>
            <person name="Ruckert C."/>
            <person name="Koeck D.E."/>
            <person name="Maus I."/>
            <person name="Winkler A."/>
            <person name="Kalinowski J."/>
            <person name="Puhler A."/>
            <person name="Schwarz W.W."/>
            <person name="Zverlov V.V."/>
            <person name="Schluter A."/>
            <person name="Liebl W."/>
        </authorList>
    </citation>
    <scope>NUCLEOTIDE SEQUENCE [LARGE SCALE GENOMIC DNA]</scope>
    <source>
        <strain evidence="17">GGR1</strain>
        <strain evidence="19">SR1</strain>
    </source>
</reference>
<proteinExistence type="inferred from homology"/>
<organism evidence="17 19">
    <name type="scientific">Acetivibrio saccincola</name>
    <dbReference type="NCBI Taxonomy" id="1677857"/>
    <lineage>
        <taxon>Bacteria</taxon>
        <taxon>Bacillati</taxon>
        <taxon>Bacillota</taxon>
        <taxon>Clostridia</taxon>
        <taxon>Eubacteriales</taxon>
        <taxon>Oscillospiraceae</taxon>
        <taxon>Acetivibrio</taxon>
    </lineage>
</organism>
<evidence type="ECO:0000256" key="1">
    <source>
        <dbReference type="ARBA" id="ARBA00005194"/>
    </source>
</evidence>
<sequence length="331" mass="36037">MNKIYSCGILGLGSSLPEKVLTNFDLEKMVDTSDEWIVKRTGISERRVLREDEPAYKLAVDAGRKALDDAGISPEELDLIIVATETPDYYTPSMACIVQSNLNATNAAAFDLNSACSGFIYALTVSSQFIQNGYYKYILLIGCEGLSKIIDWKDRNTCVLFGDGAGAAVVGRVDEGYGIIATHIGADGSLGRCITAPSTYASPEDLEVRKGDNKRVLVMDGSEVFKFAVKVMERGTIEVLEQSNMTLDDIKLIIPHQANIRILDNAAKRLGISKDKVFSNLYKYGNISSASIPVGLEEAYKNNLFSKGDNLVLVSFGAGLTWASALIKWSK</sequence>
<keyword evidence="6 14" id="KW-0443">Lipid metabolism</keyword>
<dbReference type="InterPro" id="IPR013747">
    <property type="entry name" value="ACP_syn_III_C"/>
</dbReference>
<comment type="subcellular location">
    <subcellularLocation>
        <location evidence="14">Cytoplasm</location>
    </subcellularLocation>
</comment>
<dbReference type="EC" id="2.3.1.180" evidence="14"/>
<keyword evidence="4 14" id="KW-0808">Transferase</keyword>
<protein>
    <recommendedName>
        <fullName evidence="14">Beta-ketoacyl-[acyl-carrier-protein] synthase III</fullName>
        <shortName evidence="14">Beta-ketoacyl-ACP synthase III</shortName>
        <shortName evidence="14">KAS III</shortName>
        <ecNumber evidence="14">2.3.1.180</ecNumber>
    </recommendedName>
    <alternativeName>
        <fullName evidence="14">3-oxoacyl-[acyl-carrier-protein] synthase 3</fullName>
    </alternativeName>
    <alternativeName>
        <fullName evidence="14">3-oxoacyl-[acyl-carrier-protein] synthase III</fullName>
    </alternativeName>
</protein>
<evidence type="ECO:0000256" key="9">
    <source>
        <dbReference type="ARBA" id="ARBA00023315"/>
    </source>
</evidence>
<comment type="catalytic activity">
    <reaction evidence="10">
        <text>malonyl-[ACP] + acetyl-CoA + H(+) = 3-oxobutanoyl-[ACP] + CO2 + CoA</text>
        <dbReference type="Rhea" id="RHEA:12080"/>
        <dbReference type="Rhea" id="RHEA-COMP:9623"/>
        <dbReference type="Rhea" id="RHEA-COMP:9625"/>
        <dbReference type="ChEBI" id="CHEBI:15378"/>
        <dbReference type="ChEBI" id="CHEBI:16526"/>
        <dbReference type="ChEBI" id="CHEBI:57287"/>
        <dbReference type="ChEBI" id="CHEBI:57288"/>
        <dbReference type="ChEBI" id="CHEBI:78449"/>
        <dbReference type="ChEBI" id="CHEBI:78450"/>
        <dbReference type="EC" id="2.3.1.180"/>
    </reaction>
    <physiologicalReaction direction="left-to-right" evidence="10">
        <dbReference type="Rhea" id="RHEA:12081"/>
    </physiologicalReaction>
</comment>
<dbReference type="Proteomes" id="UP000233534">
    <property type="component" value="Chromosome"/>
</dbReference>
<evidence type="ECO:0000313" key="17">
    <source>
        <dbReference type="EMBL" id="AUG57703.1"/>
    </source>
</evidence>
<comment type="catalytic activity">
    <reaction evidence="11">
        <text>(2S)-2-methylbutanoyl-CoA + malonyl-[ACP] + H(+) = (4S)-4-methyl-3-oxohexanoyl-[ACP] + CO2 + CoA</text>
        <dbReference type="Rhea" id="RHEA:42276"/>
        <dbReference type="Rhea" id="RHEA-COMP:9623"/>
        <dbReference type="Rhea" id="RHEA-COMP:17148"/>
        <dbReference type="ChEBI" id="CHEBI:15378"/>
        <dbReference type="ChEBI" id="CHEBI:16526"/>
        <dbReference type="ChEBI" id="CHEBI:57287"/>
        <dbReference type="ChEBI" id="CHEBI:78449"/>
        <dbReference type="ChEBI" id="CHEBI:88166"/>
        <dbReference type="ChEBI" id="CHEBI:167462"/>
        <dbReference type="EC" id="2.3.1.300"/>
    </reaction>
    <physiologicalReaction direction="left-to-right" evidence="11">
        <dbReference type="Rhea" id="RHEA:42277"/>
    </physiologicalReaction>
</comment>
<dbReference type="GO" id="GO:0006633">
    <property type="term" value="P:fatty acid biosynthetic process"/>
    <property type="evidence" value="ECO:0007669"/>
    <property type="project" value="UniProtKB-UniRule"/>
</dbReference>
<accession>A0A2K9EIE1</accession>
<dbReference type="CDD" id="cd00830">
    <property type="entry name" value="KAS_III"/>
    <property type="match status" value="1"/>
</dbReference>
<dbReference type="GO" id="GO:0004315">
    <property type="term" value="F:3-oxoacyl-[acyl-carrier-protein] synthase activity"/>
    <property type="evidence" value="ECO:0007669"/>
    <property type="project" value="InterPro"/>
</dbReference>
<keyword evidence="14" id="KW-0963">Cytoplasm</keyword>
<evidence type="ECO:0000313" key="20">
    <source>
        <dbReference type="Proteomes" id="UP000239720"/>
    </source>
</evidence>
<feature type="region of interest" description="ACP-binding" evidence="14">
    <location>
        <begin position="257"/>
        <end position="261"/>
    </location>
</feature>
<evidence type="ECO:0000256" key="4">
    <source>
        <dbReference type="ARBA" id="ARBA00022679"/>
    </source>
</evidence>
<dbReference type="SUPFAM" id="SSF53901">
    <property type="entry name" value="Thiolase-like"/>
    <property type="match status" value="1"/>
</dbReference>
<evidence type="ECO:0000256" key="3">
    <source>
        <dbReference type="ARBA" id="ARBA00022516"/>
    </source>
</evidence>
<comment type="function">
    <text evidence="14">Catalyzes the condensation reaction of fatty acid synthesis by the addition to an acyl acceptor of two carbons from malonyl-ACP. Catalyzes the first condensation reaction which initiates fatty acid synthesis and may therefore play a role in governing the total rate of fatty acid production. Possesses both acetoacetyl-ACP synthase and acetyl transacylase activities. Its substrate specificity determines the biosynthesis of branched-chain and/or straight-chain of fatty acids.</text>
</comment>
<feature type="domain" description="Beta-ketoacyl-[acyl-carrier-protein] synthase III N-terminal" evidence="16">
    <location>
        <begin position="110"/>
        <end position="188"/>
    </location>
</feature>
<evidence type="ECO:0000256" key="6">
    <source>
        <dbReference type="ARBA" id="ARBA00023098"/>
    </source>
</evidence>
<dbReference type="NCBIfam" id="TIGR00747">
    <property type="entry name" value="fabH"/>
    <property type="match status" value="1"/>
</dbReference>
<dbReference type="UniPathway" id="UPA00094"/>
<feature type="active site" evidence="14">
    <location>
        <position position="286"/>
    </location>
</feature>
<evidence type="ECO:0000256" key="14">
    <source>
        <dbReference type="HAMAP-Rule" id="MF_01815"/>
    </source>
</evidence>
<dbReference type="KEGG" id="hsc:HVS_08985"/>
<dbReference type="AlphaFoldDB" id="A0A2K9EIE1"/>
<comment type="similarity">
    <text evidence="2 14">Belongs to the thiolase-like superfamily. FabH family.</text>
</comment>
<evidence type="ECO:0000313" key="18">
    <source>
        <dbReference type="EMBL" id="PQQ67594.1"/>
    </source>
</evidence>
<dbReference type="InterPro" id="IPR004655">
    <property type="entry name" value="FabH"/>
</dbReference>
<dbReference type="HAMAP" id="MF_01815">
    <property type="entry name" value="FabH"/>
    <property type="match status" value="1"/>
</dbReference>
<dbReference type="OrthoDB" id="9815506at2"/>
<feature type="domain" description="Beta-ketoacyl-[acyl-carrier-protein] synthase III C-terminal" evidence="15">
    <location>
        <begin position="240"/>
        <end position="329"/>
    </location>
</feature>
<keyword evidence="9 14" id="KW-0012">Acyltransferase</keyword>
<evidence type="ECO:0000256" key="8">
    <source>
        <dbReference type="ARBA" id="ARBA00023268"/>
    </source>
</evidence>
<comment type="subunit">
    <text evidence="14">Homodimer.</text>
</comment>
<keyword evidence="19" id="KW-1185">Reference proteome</keyword>
<evidence type="ECO:0000256" key="13">
    <source>
        <dbReference type="ARBA" id="ARBA00052985"/>
    </source>
</evidence>
<feature type="active site" evidence="14">
    <location>
        <position position="256"/>
    </location>
</feature>
<keyword evidence="7 14" id="KW-0275">Fatty acid biosynthesis</keyword>
<dbReference type="NCBIfam" id="NF006829">
    <property type="entry name" value="PRK09352.1"/>
    <property type="match status" value="1"/>
</dbReference>
<dbReference type="InterPro" id="IPR016039">
    <property type="entry name" value="Thiolase-like"/>
</dbReference>
<feature type="active site" evidence="14">
    <location>
        <position position="116"/>
    </location>
</feature>
<dbReference type="Gene3D" id="3.40.47.10">
    <property type="match status" value="1"/>
</dbReference>
<dbReference type="InterPro" id="IPR013751">
    <property type="entry name" value="ACP_syn_III_N"/>
</dbReference>
<evidence type="ECO:0000256" key="5">
    <source>
        <dbReference type="ARBA" id="ARBA00022832"/>
    </source>
</evidence>
<dbReference type="Proteomes" id="UP000239720">
    <property type="component" value="Unassembled WGS sequence"/>
</dbReference>
<dbReference type="GO" id="GO:0005737">
    <property type="term" value="C:cytoplasm"/>
    <property type="evidence" value="ECO:0007669"/>
    <property type="project" value="UniProtKB-SubCell"/>
</dbReference>
<reference evidence="18 20" key="2">
    <citation type="journal article" date="2018" name="Syst. Appl. Microbiol.">
        <title>Characterization and high-quality draft genome sequence of Herbivorax saccincola A7, an anaerobic, alkaliphilic, thermophilic, cellulolytic, and xylanolytic bacterium.</title>
        <authorList>
            <person name="Aikawa S."/>
            <person name="Baramee S."/>
            <person name="Sermsathanaswadi J."/>
            <person name="Thianheng P."/>
            <person name="Tachaapaikoon C."/>
            <person name="Shikata A."/>
            <person name="Waeonukul R."/>
            <person name="Pason P."/>
            <person name="Ratanakhanokchai K."/>
            <person name="Kosugi A."/>
        </authorList>
    </citation>
    <scope>NUCLEOTIDE SEQUENCE [LARGE SCALE GENOMIC DNA]</scope>
    <source>
        <strain evidence="18 20">A7</strain>
    </source>
</reference>
<dbReference type="FunFam" id="3.40.47.10:FF:000004">
    <property type="entry name" value="3-oxoacyl-[acyl-carrier-protein] synthase 3"/>
    <property type="match status" value="1"/>
</dbReference>
<comment type="domain">
    <text evidence="14">The last Arg residue of the ACP-binding site is essential for the weak association between ACP/AcpP and FabH.</text>
</comment>
<dbReference type="Pfam" id="PF08545">
    <property type="entry name" value="ACP_syn_III"/>
    <property type="match status" value="1"/>
</dbReference>
<evidence type="ECO:0000256" key="10">
    <source>
        <dbReference type="ARBA" id="ARBA00051096"/>
    </source>
</evidence>
<keyword evidence="8 14" id="KW-0511">Multifunctional enzyme</keyword>
<evidence type="ECO:0000256" key="12">
    <source>
        <dbReference type="ARBA" id="ARBA00052467"/>
    </source>
</evidence>
<comment type="pathway">
    <text evidence="1 14">Lipid metabolism; fatty acid biosynthesis.</text>
</comment>
<evidence type="ECO:0000256" key="7">
    <source>
        <dbReference type="ARBA" id="ARBA00023160"/>
    </source>
</evidence>
<keyword evidence="5 14" id="KW-0276">Fatty acid metabolism</keyword>
<dbReference type="EMBL" id="NEMB01000003">
    <property type="protein sequence ID" value="PQQ67594.1"/>
    <property type="molecule type" value="Genomic_DNA"/>
</dbReference>
<evidence type="ECO:0000259" key="16">
    <source>
        <dbReference type="Pfam" id="PF08545"/>
    </source>
</evidence>